<evidence type="ECO:0000256" key="1">
    <source>
        <dbReference type="SAM" id="Phobius"/>
    </source>
</evidence>
<evidence type="ECO:0000313" key="3">
    <source>
        <dbReference type="Proteomes" id="UP000053257"/>
    </source>
</evidence>
<keyword evidence="1" id="KW-1133">Transmembrane helix</keyword>
<dbReference type="HOGENOM" id="CLU_2904943_0_0_1"/>
<organism evidence="2 3">
    <name type="scientific">Phlebiopsis gigantea (strain 11061_1 CR5-6)</name>
    <name type="common">White-rot fungus</name>
    <name type="synonym">Peniophora gigantea</name>
    <dbReference type="NCBI Taxonomy" id="745531"/>
    <lineage>
        <taxon>Eukaryota</taxon>
        <taxon>Fungi</taxon>
        <taxon>Dikarya</taxon>
        <taxon>Basidiomycota</taxon>
        <taxon>Agaricomycotina</taxon>
        <taxon>Agaricomycetes</taxon>
        <taxon>Polyporales</taxon>
        <taxon>Phanerochaetaceae</taxon>
        <taxon>Phlebiopsis</taxon>
    </lineage>
</organism>
<reference evidence="2 3" key="1">
    <citation type="journal article" date="2014" name="PLoS Genet.">
        <title>Analysis of the Phlebiopsis gigantea genome, transcriptome and secretome provides insight into its pioneer colonization strategies of wood.</title>
        <authorList>
            <person name="Hori C."/>
            <person name="Ishida T."/>
            <person name="Igarashi K."/>
            <person name="Samejima M."/>
            <person name="Suzuki H."/>
            <person name="Master E."/>
            <person name="Ferreira P."/>
            <person name="Ruiz-Duenas F.J."/>
            <person name="Held B."/>
            <person name="Canessa P."/>
            <person name="Larrondo L.F."/>
            <person name="Schmoll M."/>
            <person name="Druzhinina I.S."/>
            <person name="Kubicek C.P."/>
            <person name="Gaskell J.A."/>
            <person name="Kersten P."/>
            <person name="St John F."/>
            <person name="Glasner J."/>
            <person name="Sabat G."/>
            <person name="Splinter BonDurant S."/>
            <person name="Syed K."/>
            <person name="Yadav J."/>
            <person name="Mgbeahuruike A.C."/>
            <person name="Kovalchuk A."/>
            <person name="Asiegbu F.O."/>
            <person name="Lackner G."/>
            <person name="Hoffmeister D."/>
            <person name="Rencoret J."/>
            <person name="Gutierrez A."/>
            <person name="Sun H."/>
            <person name="Lindquist E."/>
            <person name="Barry K."/>
            <person name="Riley R."/>
            <person name="Grigoriev I.V."/>
            <person name="Henrissat B."/>
            <person name="Kues U."/>
            <person name="Berka R.M."/>
            <person name="Martinez A.T."/>
            <person name="Covert S.F."/>
            <person name="Blanchette R.A."/>
            <person name="Cullen D."/>
        </authorList>
    </citation>
    <scope>NUCLEOTIDE SEQUENCE [LARGE SCALE GENOMIC DNA]</scope>
    <source>
        <strain evidence="2 3">11061_1 CR5-6</strain>
    </source>
</reference>
<protein>
    <submittedName>
        <fullName evidence="2">Uncharacterized protein</fullName>
    </submittedName>
</protein>
<dbReference type="AlphaFoldDB" id="A0A0C3SE36"/>
<keyword evidence="1" id="KW-0472">Membrane</keyword>
<sequence length="62" mass="6623">MFSETCKTGDTGKKCKERAICASFLQGRRSSRQSGSTLAVSAVFIVHMARTLLALGATILCL</sequence>
<proteinExistence type="predicted"/>
<keyword evidence="1" id="KW-0812">Transmembrane</keyword>
<evidence type="ECO:0000313" key="2">
    <source>
        <dbReference type="EMBL" id="KIP10190.1"/>
    </source>
</evidence>
<gene>
    <name evidence="2" type="ORF">PHLGIDRAFT_265603</name>
</gene>
<dbReference type="EMBL" id="KN840457">
    <property type="protein sequence ID" value="KIP10190.1"/>
    <property type="molecule type" value="Genomic_DNA"/>
</dbReference>
<name>A0A0C3SE36_PHLG1</name>
<accession>A0A0C3SE36</accession>
<keyword evidence="3" id="KW-1185">Reference proteome</keyword>
<feature type="transmembrane region" description="Helical" evidence="1">
    <location>
        <begin position="38"/>
        <end position="60"/>
    </location>
</feature>
<dbReference type="Proteomes" id="UP000053257">
    <property type="component" value="Unassembled WGS sequence"/>
</dbReference>